<dbReference type="EMBL" id="NCVQ01000001">
    <property type="protein sequence ID" value="PWZ55998.1"/>
    <property type="molecule type" value="Genomic_DNA"/>
</dbReference>
<name>A0A317YBE3_MAIZE</name>
<gene>
    <name evidence="2" type="ORF">Zm00014a_005720</name>
</gene>
<organism evidence="2">
    <name type="scientific">Zea mays</name>
    <name type="common">Maize</name>
    <dbReference type="NCBI Taxonomy" id="4577"/>
    <lineage>
        <taxon>Eukaryota</taxon>
        <taxon>Viridiplantae</taxon>
        <taxon>Streptophyta</taxon>
        <taxon>Embryophyta</taxon>
        <taxon>Tracheophyta</taxon>
        <taxon>Spermatophyta</taxon>
        <taxon>Magnoliopsida</taxon>
        <taxon>Liliopsida</taxon>
        <taxon>Poales</taxon>
        <taxon>Poaceae</taxon>
        <taxon>PACMAD clade</taxon>
        <taxon>Panicoideae</taxon>
        <taxon>Andropogonodae</taxon>
        <taxon>Andropogoneae</taxon>
        <taxon>Tripsacinae</taxon>
        <taxon>Zea</taxon>
    </lineage>
</organism>
<sequence>MALGAHAAGCRLGEPAAPMDDTQEFFPAPFPVYLPPSRPSSLFPCSMAPLQSPPFLPPSPLLVAAPRMQQQPRAAPLRDSPSPNSEPPSLRFSVVPAGCSTKCTASHALQQPSRSISTPLVASHRSRVCCAANSTSGCPPVFAVFAQSQHRRRSPQ</sequence>
<feature type="region of interest" description="Disordered" evidence="1">
    <location>
        <begin position="60"/>
        <end position="91"/>
    </location>
</feature>
<proteinExistence type="predicted"/>
<protein>
    <submittedName>
        <fullName evidence="2">Uncharacterized protein</fullName>
    </submittedName>
</protein>
<dbReference type="Proteomes" id="UP000251960">
    <property type="component" value="Chromosome 1"/>
</dbReference>
<accession>A0A317YBE3</accession>
<evidence type="ECO:0000313" key="2">
    <source>
        <dbReference type="EMBL" id="PWZ55998.1"/>
    </source>
</evidence>
<reference evidence="2" key="1">
    <citation type="journal article" date="2018" name="Nat. Genet.">
        <title>Extensive intraspecific gene order and gene structural variations between Mo17 and other maize genomes.</title>
        <authorList>
            <person name="Sun S."/>
            <person name="Zhou Y."/>
            <person name="Chen J."/>
            <person name="Shi J."/>
            <person name="Zhao H."/>
            <person name="Zhao H."/>
            <person name="Song W."/>
            <person name="Zhang M."/>
            <person name="Cui Y."/>
            <person name="Dong X."/>
            <person name="Liu H."/>
            <person name="Ma X."/>
            <person name="Jiao Y."/>
            <person name="Wang B."/>
            <person name="Wei X."/>
            <person name="Stein J.C."/>
            <person name="Glaubitz J.C."/>
            <person name="Lu F."/>
            <person name="Yu G."/>
            <person name="Liang C."/>
            <person name="Fengler K."/>
            <person name="Li B."/>
            <person name="Rafalski A."/>
            <person name="Schnable P.S."/>
            <person name="Ware D.H."/>
            <person name="Buckler E.S."/>
            <person name="Lai J."/>
        </authorList>
    </citation>
    <scope>NUCLEOTIDE SEQUENCE [LARGE SCALE GENOMIC DNA]</scope>
    <source>
        <tissue evidence="2">Seedling</tissue>
    </source>
</reference>
<dbReference type="AlphaFoldDB" id="A0A317YBE3"/>
<feature type="compositionally biased region" description="Low complexity" evidence="1">
    <location>
        <begin position="61"/>
        <end position="78"/>
    </location>
</feature>
<comment type="caution">
    <text evidence="2">The sequence shown here is derived from an EMBL/GenBank/DDBJ whole genome shotgun (WGS) entry which is preliminary data.</text>
</comment>
<evidence type="ECO:0000256" key="1">
    <source>
        <dbReference type="SAM" id="MobiDB-lite"/>
    </source>
</evidence>